<evidence type="ECO:0000256" key="7">
    <source>
        <dbReference type="ARBA" id="ARBA00023136"/>
    </source>
</evidence>
<dbReference type="AlphaFoldDB" id="A0A1B8R3L6"/>
<dbReference type="InterPro" id="IPR035251">
    <property type="entry name" value="ShlB_POTRA"/>
</dbReference>
<dbReference type="PANTHER" id="PTHR34597">
    <property type="entry name" value="SLR1661 PROTEIN"/>
    <property type="match status" value="1"/>
</dbReference>
<reference evidence="11" key="2">
    <citation type="journal article" date="2016" name="Front. Microbiol.">
        <title>The Regulatory Protein RosR Affects Rhizobium leguminosarum bv. trifolii Protein Profiles, Cell Surface Properties, and Symbiosis with Clover.</title>
        <authorList>
            <person name="Rachwal K."/>
            <person name="Boguszewska A."/>
            <person name="Kopcinska J."/>
            <person name="Karas M."/>
            <person name="Tchorzewski M."/>
            <person name="Janczarek M."/>
        </authorList>
    </citation>
    <scope>NUCLEOTIDE SEQUENCE</scope>
    <source>
        <strain evidence="11">Rt24.2</strain>
    </source>
</reference>
<keyword evidence="6" id="KW-0653">Protein transport</keyword>
<accession>A0A1B8R3L6</accession>
<evidence type="ECO:0000313" key="11">
    <source>
        <dbReference type="EMBL" id="AOO93773.1"/>
    </source>
</evidence>
<dbReference type="Gene3D" id="3.10.20.310">
    <property type="entry name" value="membrane protein fhac"/>
    <property type="match status" value="1"/>
</dbReference>
<dbReference type="GO" id="GO:0008320">
    <property type="term" value="F:protein transmembrane transporter activity"/>
    <property type="evidence" value="ECO:0007669"/>
    <property type="project" value="TreeGrafter"/>
</dbReference>
<dbReference type="Pfam" id="PF08479">
    <property type="entry name" value="POTRA_2"/>
    <property type="match status" value="1"/>
</dbReference>
<dbReference type="Pfam" id="PF17287">
    <property type="entry name" value="POTRA_3"/>
    <property type="match status" value="1"/>
</dbReference>
<reference evidence="11" key="1">
    <citation type="journal article" date="2015" name="BMC Genomics">
        <title>Transcriptome profiling of a Rhizobium leguminosarum bv. trifolii rosR mutant reveals the role of the transcriptional regulator RosR in motility, synthesis of cell-surface components, and other cellular processes.</title>
        <authorList>
            <person name="Rachwal K."/>
            <person name="Matczynska E."/>
            <person name="Janczarek M."/>
        </authorList>
    </citation>
    <scope>NUCLEOTIDE SEQUENCE</scope>
    <source>
        <strain evidence="11">Rt24.2</strain>
    </source>
</reference>
<evidence type="ECO:0000256" key="2">
    <source>
        <dbReference type="ARBA" id="ARBA00009055"/>
    </source>
</evidence>
<evidence type="ECO:0000256" key="8">
    <source>
        <dbReference type="ARBA" id="ARBA00023237"/>
    </source>
</evidence>
<sequence length="573" mass="61561">MTTDIRSSLVVGAVLMIGVASAHAQSPADDFNRRQEEQTQSQRLDALRRATPGGSADGENGSLPAGPGNGACFDITRVEIDGANLLSAQEIGKVTAPYGNRCVGLAEINAVLRDVTHLYIDHGYVTSRAYVPQQDIAKTRILRLLVVEGTLSDIYLNGQKVAGSGSLATAFPGLIGRVVNIRDIEQGLDQMNRLQANDAKSAMLPGPKDGTSILNIENRPGRPWHASLGNNNMGQESTGFSRSSASLGLDDLLDINDQWSFSYEHSGPDYPWRNDGKGYGNSYSGSVSVPYGYSTVSLNGSWYQYESAVEGNFSSLETSGNSGQAGLGIDRVVLRDKDSITTVRSSLTYKQTNNFLLGNLIEVGSRRYTVGEIGISHSRRMFGGIWVFDASYDKGLGLFDAVEPGDPGAGNADPRFSKFNATISVTQPFTLAGRQFELTSLLSGQYSPDNLLGAEQISLGSYSNVRGTRESVLFGNNGMFSHNEIVWRTKSNESGDAVAKVLGELRPYLGLDYGHVYSQKRFDMTGGDLASWTAGIRAVGGNISADLGYSDIVASSLDHVDGGLFYFSASTHW</sequence>
<feature type="chain" id="PRO_5014536055" evidence="9">
    <location>
        <begin position="25"/>
        <end position="573"/>
    </location>
</feature>
<comment type="subcellular location">
    <subcellularLocation>
        <location evidence="1">Cell outer membrane</location>
    </subcellularLocation>
</comment>
<evidence type="ECO:0000256" key="4">
    <source>
        <dbReference type="ARBA" id="ARBA00022452"/>
    </source>
</evidence>
<dbReference type="Pfam" id="PF03865">
    <property type="entry name" value="ShlB"/>
    <property type="match status" value="1"/>
</dbReference>
<dbReference type="GO" id="GO:0098046">
    <property type="term" value="C:type V protein secretion system complex"/>
    <property type="evidence" value="ECO:0007669"/>
    <property type="project" value="TreeGrafter"/>
</dbReference>
<dbReference type="PROSITE" id="PS51779">
    <property type="entry name" value="POTRA"/>
    <property type="match status" value="1"/>
</dbReference>
<dbReference type="InterPro" id="IPR013686">
    <property type="entry name" value="Polypept-transport_assoc_ShlB"/>
</dbReference>
<feature type="signal peptide" evidence="9">
    <location>
        <begin position="1"/>
        <end position="24"/>
    </location>
</feature>
<feature type="domain" description="POTRA" evidence="10">
    <location>
        <begin position="73"/>
        <end position="149"/>
    </location>
</feature>
<dbReference type="InterPro" id="IPR034746">
    <property type="entry name" value="POTRA"/>
</dbReference>
<keyword evidence="4" id="KW-1134">Transmembrane beta strand</keyword>
<dbReference type="GO" id="GO:0009279">
    <property type="term" value="C:cell outer membrane"/>
    <property type="evidence" value="ECO:0007669"/>
    <property type="project" value="UniProtKB-SubCell"/>
</dbReference>
<dbReference type="InterPro" id="IPR027282">
    <property type="entry name" value="TPS"/>
</dbReference>
<dbReference type="PANTHER" id="PTHR34597:SF3">
    <property type="entry name" value="OUTER MEMBRANE TRANSPORTER CDIB"/>
    <property type="match status" value="1"/>
</dbReference>
<evidence type="ECO:0000256" key="9">
    <source>
        <dbReference type="SAM" id="SignalP"/>
    </source>
</evidence>
<comment type="similarity">
    <text evidence="2">Belongs to the TPS (TC 1.B.20) family.</text>
</comment>
<dbReference type="EMBL" id="KX491409">
    <property type="protein sequence ID" value="AOO93773.1"/>
    <property type="molecule type" value="Genomic_DNA"/>
</dbReference>
<dbReference type="RefSeq" id="WP_065277704.1">
    <property type="nucleotide sequence ID" value="NZ_MAMO01000168.1"/>
</dbReference>
<dbReference type="GO" id="GO:0046819">
    <property type="term" value="P:protein secretion by the type V secretion system"/>
    <property type="evidence" value="ECO:0007669"/>
    <property type="project" value="TreeGrafter"/>
</dbReference>
<evidence type="ECO:0000259" key="10">
    <source>
        <dbReference type="PROSITE" id="PS51779"/>
    </source>
</evidence>
<dbReference type="PIRSF" id="PIRSF029745">
    <property type="entry name" value="FhaC"/>
    <property type="match status" value="1"/>
</dbReference>
<evidence type="ECO:0000256" key="6">
    <source>
        <dbReference type="ARBA" id="ARBA00022927"/>
    </source>
</evidence>
<name>A0A1B8R3L6_RHILT</name>
<evidence type="ECO:0000256" key="3">
    <source>
        <dbReference type="ARBA" id="ARBA00022448"/>
    </source>
</evidence>
<keyword evidence="7" id="KW-0472">Membrane</keyword>
<evidence type="ECO:0000256" key="1">
    <source>
        <dbReference type="ARBA" id="ARBA00004442"/>
    </source>
</evidence>
<dbReference type="InterPro" id="IPR005565">
    <property type="entry name" value="Hemolysn_activator_HlyB_C"/>
</dbReference>
<keyword evidence="9" id="KW-0732">Signal</keyword>
<protein>
    <submittedName>
        <fullName evidence="11">Hemin transporter</fullName>
    </submittedName>
</protein>
<dbReference type="Gene3D" id="2.40.160.50">
    <property type="entry name" value="membrane protein fhac: a member of the omp85/tpsb transporter family"/>
    <property type="match status" value="1"/>
</dbReference>
<proteinExistence type="inferred from homology"/>
<keyword evidence="8" id="KW-0998">Cell outer membrane</keyword>
<organism evidence="11">
    <name type="scientific">Rhizobium leguminosarum bv. trifolii</name>
    <dbReference type="NCBI Taxonomy" id="386"/>
    <lineage>
        <taxon>Bacteria</taxon>
        <taxon>Pseudomonadati</taxon>
        <taxon>Pseudomonadota</taxon>
        <taxon>Alphaproteobacteria</taxon>
        <taxon>Hyphomicrobiales</taxon>
        <taxon>Rhizobiaceae</taxon>
        <taxon>Rhizobium/Agrobacterium group</taxon>
        <taxon>Rhizobium</taxon>
    </lineage>
</organism>
<dbReference type="InterPro" id="IPR051544">
    <property type="entry name" value="TPS_OM_transporter"/>
</dbReference>
<evidence type="ECO:0000256" key="5">
    <source>
        <dbReference type="ARBA" id="ARBA00022692"/>
    </source>
</evidence>
<keyword evidence="5" id="KW-0812">Transmembrane</keyword>
<keyword evidence="3" id="KW-0813">Transport</keyword>